<name>A0A6S6T873_9BACT</name>
<proteinExistence type="inferred from homology"/>
<reference evidence="6" key="1">
    <citation type="submission" date="2020-01" db="EMBL/GenBank/DDBJ databases">
        <authorList>
            <person name="Meier V. D."/>
            <person name="Meier V D."/>
        </authorList>
    </citation>
    <scope>NUCLEOTIDE SEQUENCE</scope>
    <source>
        <strain evidence="6">HLG_WM_MAG_01</strain>
    </source>
</reference>
<dbReference type="Pfam" id="PF11380">
    <property type="entry name" value="Stealth_CR2"/>
    <property type="match status" value="1"/>
</dbReference>
<feature type="domain" description="Stealth protein CR2 conserved region 2" evidence="4">
    <location>
        <begin position="42"/>
        <end position="145"/>
    </location>
</feature>
<protein>
    <submittedName>
        <fullName evidence="6">Capsular polysaccharide phosphotransferase wcwK )</fullName>
        <ecNumber evidence="6">2.7.-.-</ecNumber>
    </submittedName>
</protein>
<evidence type="ECO:0000259" key="4">
    <source>
        <dbReference type="Pfam" id="PF11380"/>
    </source>
</evidence>
<dbReference type="EMBL" id="CACVAS010000058">
    <property type="protein sequence ID" value="CAA6812635.1"/>
    <property type="molecule type" value="Genomic_DNA"/>
</dbReference>
<dbReference type="GO" id="GO:0000271">
    <property type="term" value="P:polysaccharide biosynthetic process"/>
    <property type="evidence" value="ECO:0007669"/>
    <property type="project" value="UniProtKB-KW"/>
</dbReference>
<dbReference type="PANTHER" id="PTHR24045:SF0">
    <property type="entry name" value="N-ACETYLGLUCOSAMINE-1-PHOSPHOTRANSFERASE SUBUNITS ALPHA_BETA"/>
    <property type="match status" value="1"/>
</dbReference>
<gene>
    <name evidence="6" type="ORF">HELGO_WM308</name>
</gene>
<sequence length="347" mass="42036">MNEEDKIDFVLPWVDSSDLSWQEEKGKYALNSTSHDTENNTRYRDANTLRYVLRSIEKNCPWYHKIYLITTGHYPRWLDIHHPKIELITHDDIFPDNNDLPVFNVNAIEMNLVNIKGLSEKFVYLNDDTIIWKYLEIDRFFKNNKPVDFFYHGWLPRGRVYKLVRSSDVWVDAILNNIHLINNEVSLGKMSYSQYFHHSYGLKQKISNFLYRFLYKKVFWINHWHHPQPYVKQNLKYVSSIFSKEMKETSRHRFKLNTDITQYLYRYWHLMTGDFEPHNYDDGYVVRMNCFQQMKDILEEIKYGDTFSFVCFNDQMNDISDSEFQEVVAMLEQSLKEKFKQKASFEF</sequence>
<dbReference type="Pfam" id="PF17101">
    <property type="entry name" value="Stealth_CR1"/>
    <property type="match status" value="1"/>
</dbReference>
<dbReference type="InterPro" id="IPR031358">
    <property type="entry name" value="Stealth_CR1"/>
</dbReference>
<keyword evidence="2 6" id="KW-0808">Transferase</keyword>
<evidence type="ECO:0000256" key="1">
    <source>
        <dbReference type="ARBA" id="ARBA00007583"/>
    </source>
</evidence>
<organism evidence="6">
    <name type="scientific">uncultured Sulfurovum sp</name>
    <dbReference type="NCBI Taxonomy" id="269237"/>
    <lineage>
        <taxon>Bacteria</taxon>
        <taxon>Pseudomonadati</taxon>
        <taxon>Campylobacterota</taxon>
        <taxon>Epsilonproteobacteria</taxon>
        <taxon>Campylobacterales</taxon>
        <taxon>Sulfurovaceae</taxon>
        <taxon>Sulfurovum</taxon>
        <taxon>environmental samples</taxon>
    </lineage>
</organism>
<evidence type="ECO:0000313" key="6">
    <source>
        <dbReference type="EMBL" id="CAA6812635.1"/>
    </source>
</evidence>
<keyword evidence="3" id="KW-0270">Exopolysaccharide synthesis</keyword>
<dbReference type="InterPro" id="IPR021520">
    <property type="entry name" value="Stealth_CR2"/>
</dbReference>
<evidence type="ECO:0000259" key="5">
    <source>
        <dbReference type="Pfam" id="PF17101"/>
    </source>
</evidence>
<dbReference type="GO" id="GO:0016772">
    <property type="term" value="F:transferase activity, transferring phosphorus-containing groups"/>
    <property type="evidence" value="ECO:0007669"/>
    <property type="project" value="InterPro"/>
</dbReference>
<evidence type="ECO:0000256" key="3">
    <source>
        <dbReference type="ARBA" id="ARBA00023169"/>
    </source>
</evidence>
<accession>A0A6S6T873</accession>
<comment type="similarity">
    <text evidence="1">Belongs to the stealth family.</text>
</comment>
<dbReference type="PANTHER" id="PTHR24045">
    <property type="match status" value="1"/>
</dbReference>
<evidence type="ECO:0000256" key="2">
    <source>
        <dbReference type="ARBA" id="ARBA00022679"/>
    </source>
</evidence>
<feature type="domain" description="Stealth protein CR1 conserved region 1" evidence="5">
    <location>
        <begin position="6"/>
        <end position="31"/>
    </location>
</feature>
<dbReference type="EC" id="2.7.-.-" evidence="6"/>
<dbReference type="InterPro" id="IPR047141">
    <property type="entry name" value="Stealth"/>
</dbReference>
<dbReference type="AlphaFoldDB" id="A0A6S6T873"/>